<proteinExistence type="predicted"/>
<dbReference type="Proteomes" id="UP000469427">
    <property type="component" value="Unassembled WGS sequence"/>
</dbReference>
<name>A0A6I0ZXD5_PHOVU</name>
<reference evidence="1 2" key="1">
    <citation type="journal article" date="2019" name="Nat. Med.">
        <title>A library of human gut bacterial isolates paired with longitudinal multiomics data enables mechanistic microbiome research.</title>
        <authorList>
            <person name="Poyet M."/>
            <person name="Groussin M."/>
            <person name="Gibbons S.M."/>
            <person name="Avila-Pacheco J."/>
            <person name="Jiang X."/>
            <person name="Kearney S.M."/>
            <person name="Perrotta A.R."/>
            <person name="Berdy B."/>
            <person name="Zhao S."/>
            <person name="Lieberman T.D."/>
            <person name="Swanson P.K."/>
            <person name="Smith M."/>
            <person name="Roesemann S."/>
            <person name="Alexander J.E."/>
            <person name="Rich S.A."/>
            <person name="Livny J."/>
            <person name="Vlamakis H."/>
            <person name="Clish C."/>
            <person name="Bullock K."/>
            <person name="Deik A."/>
            <person name="Scott J."/>
            <person name="Pierce K.A."/>
            <person name="Xavier R.J."/>
            <person name="Alm E.J."/>
        </authorList>
    </citation>
    <scope>NUCLEOTIDE SEQUENCE [LARGE SCALE GENOMIC DNA]</scope>
    <source>
        <strain evidence="1 2">BIOML-A122</strain>
    </source>
</reference>
<organism evidence="1 2">
    <name type="scientific">Phocaeicola vulgatus</name>
    <name type="common">Bacteroides vulgatus</name>
    <dbReference type="NCBI Taxonomy" id="821"/>
    <lineage>
        <taxon>Bacteria</taxon>
        <taxon>Pseudomonadati</taxon>
        <taxon>Bacteroidota</taxon>
        <taxon>Bacteroidia</taxon>
        <taxon>Bacteroidales</taxon>
        <taxon>Bacteroidaceae</taxon>
        <taxon>Phocaeicola</taxon>
    </lineage>
</organism>
<comment type="caution">
    <text evidence="1">The sequence shown here is derived from an EMBL/GenBank/DDBJ whole genome shotgun (WGS) entry which is preliminary data.</text>
</comment>
<evidence type="ECO:0000313" key="1">
    <source>
        <dbReference type="EMBL" id="KAB6527303.1"/>
    </source>
</evidence>
<dbReference type="AlphaFoldDB" id="A0A6I0ZXD5"/>
<dbReference type="EMBL" id="WDBI01000010">
    <property type="protein sequence ID" value="KAB6527303.1"/>
    <property type="molecule type" value="Genomic_DNA"/>
</dbReference>
<protein>
    <submittedName>
        <fullName evidence="1">Uncharacterized protein</fullName>
    </submittedName>
</protein>
<evidence type="ECO:0000313" key="2">
    <source>
        <dbReference type="Proteomes" id="UP000469427"/>
    </source>
</evidence>
<gene>
    <name evidence="1" type="ORF">GAY98_08135</name>
</gene>
<sequence>MITEKQKAAVMELCRYVENFCKENDLSAFMSVAASEEHPDGLEQVAGSIVTGKGDHVMGSISGTVKADKRVCMLLSMALMQAQVRKADINVVPSCGNLNMN</sequence>
<dbReference type="RefSeq" id="WP_130041062.1">
    <property type="nucleotide sequence ID" value="NZ_JAHYNW010000015.1"/>
</dbReference>
<accession>A0A6I0ZXD5</accession>